<sequence length="495" mass="55293">MTTSIWKKVVVVVAGVEAFVLRESSSSGGGVTSRMSEDSWSAELRQASGGFETEEARAFMRRQAKGDASVRATNERLIEWLQSKGVWLSELSGWNEPPHSLALATSTFDDVEGEDAGRGLLARRAVVQDMELVRMPRYLCMTKDAALESPTLKGLVNVSTNEYVAIALLLISEAEKGILSSFWGPYIAVLPTTEEISPTFSWDESDLADLEGSPCLAATRSMRAKLRAEHAEFSHHCSFDQWEWAFSILFSRAIRLTGPTKEILALVPYVDFINHSPFSSSYVTLAEAPEPLFFWDDKPDDEIVVYADRSYRKFEQVFISYGPKSNSDLLLLYGFALDRNPFNSVAVQFGAATDDPLYDEKLAFAISAGRSPNETFPIYADRFADEMLQYLRMSCVTPSQLKGRHVRDLDYSTIVSVDNELAVLDTLAQACEAAIERYPPPPPPVPNPRDRNIFLTRKQRMAQRLVASERRILQRTIDAAIRKSNELEATRALAA</sequence>
<dbReference type="InterPro" id="IPR036464">
    <property type="entry name" value="Rubisco_LSMT_subst-bd_sf"/>
</dbReference>
<evidence type="ECO:0000256" key="3">
    <source>
        <dbReference type="ARBA" id="ARBA00022691"/>
    </source>
</evidence>
<dbReference type="SUPFAM" id="SSF81822">
    <property type="entry name" value="RuBisCo LSMT C-terminal, substrate-binding domain"/>
    <property type="match status" value="1"/>
</dbReference>
<dbReference type="Gene3D" id="3.90.1410.10">
    <property type="entry name" value="set domain protein methyltransferase, domain 1"/>
    <property type="match status" value="1"/>
</dbReference>
<evidence type="ECO:0000313" key="6">
    <source>
        <dbReference type="EMBL" id="KAJ8598922.1"/>
    </source>
</evidence>
<feature type="signal peptide" evidence="4">
    <location>
        <begin position="1"/>
        <end position="18"/>
    </location>
</feature>
<keyword evidence="1" id="KW-0489">Methyltransferase</keyword>
<dbReference type="InterPro" id="IPR044431">
    <property type="entry name" value="SET_RBCMT"/>
</dbReference>
<dbReference type="GO" id="GO:0032259">
    <property type="term" value="P:methylation"/>
    <property type="evidence" value="ECO:0007669"/>
    <property type="project" value="UniProtKB-KW"/>
</dbReference>
<name>A0AAD7U607_9STRA</name>
<dbReference type="Pfam" id="PF09273">
    <property type="entry name" value="Rubis-subs-bind"/>
    <property type="match status" value="1"/>
</dbReference>
<evidence type="ECO:0000256" key="4">
    <source>
        <dbReference type="SAM" id="SignalP"/>
    </source>
</evidence>
<feature type="chain" id="PRO_5041989707" description="SET domain-containing protein" evidence="4">
    <location>
        <begin position="19"/>
        <end position="495"/>
    </location>
</feature>
<dbReference type="InterPro" id="IPR050600">
    <property type="entry name" value="SETD3_SETD6_MTase"/>
</dbReference>
<evidence type="ECO:0000259" key="5">
    <source>
        <dbReference type="PROSITE" id="PS50280"/>
    </source>
</evidence>
<proteinExistence type="predicted"/>
<evidence type="ECO:0000313" key="7">
    <source>
        <dbReference type="Proteomes" id="UP001230188"/>
    </source>
</evidence>
<dbReference type="InterPro" id="IPR015353">
    <property type="entry name" value="Rubisco_LSMT_subst-bd"/>
</dbReference>
<dbReference type="EMBL" id="JAQMWT010000615">
    <property type="protein sequence ID" value="KAJ8598922.1"/>
    <property type="molecule type" value="Genomic_DNA"/>
</dbReference>
<dbReference type="PROSITE" id="PS50280">
    <property type="entry name" value="SET"/>
    <property type="match status" value="1"/>
</dbReference>
<keyword evidence="7" id="KW-1185">Reference proteome</keyword>
<keyword evidence="4" id="KW-0732">Signal</keyword>
<dbReference type="CDD" id="cd19179">
    <property type="entry name" value="SET_RBCMT"/>
    <property type="match status" value="1"/>
</dbReference>
<dbReference type="Gene3D" id="3.90.1420.10">
    <property type="entry name" value="Rubisco LSMT, substrate-binding domain"/>
    <property type="match status" value="1"/>
</dbReference>
<dbReference type="InterPro" id="IPR046341">
    <property type="entry name" value="SET_dom_sf"/>
</dbReference>
<protein>
    <recommendedName>
        <fullName evidence="5">SET domain-containing protein</fullName>
    </recommendedName>
</protein>
<comment type="caution">
    <text evidence="6">The sequence shown here is derived from an EMBL/GenBank/DDBJ whole genome shotgun (WGS) entry which is preliminary data.</text>
</comment>
<organism evidence="6 7">
    <name type="scientific">Chrysophaeum taylorii</name>
    <dbReference type="NCBI Taxonomy" id="2483200"/>
    <lineage>
        <taxon>Eukaryota</taxon>
        <taxon>Sar</taxon>
        <taxon>Stramenopiles</taxon>
        <taxon>Ochrophyta</taxon>
        <taxon>Pelagophyceae</taxon>
        <taxon>Pelagomonadales</taxon>
        <taxon>Pelagomonadaceae</taxon>
        <taxon>Chrysophaeum</taxon>
    </lineage>
</organism>
<keyword evidence="2" id="KW-0808">Transferase</keyword>
<feature type="domain" description="SET" evidence="5">
    <location>
        <begin position="99"/>
        <end position="322"/>
    </location>
</feature>
<dbReference type="PANTHER" id="PTHR13271">
    <property type="entry name" value="UNCHARACTERIZED PUTATIVE METHYLTRANSFERASE"/>
    <property type="match status" value="1"/>
</dbReference>
<dbReference type="InterPro" id="IPR001214">
    <property type="entry name" value="SET_dom"/>
</dbReference>
<keyword evidence="3" id="KW-0949">S-adenosyl-L-methionine</keyword>
<gene>
    <name evidence="6" type="ORF">CTAYLR_009849</name>
</gene>
<accession>A0AAD7U607</accession>
<dbReference type="GO" id="GO:0016279">
    <property type="term" value="F:protein-lysine N-methyltransferase activity"/>
    <property type="evidence" value="ECO:0007669"/>
    <property type="project" value="InterPro"/>
</dbReference>
<dbReference type="SUPFAM" id="SSF82199">
    <property type="entry name" value="SET domain"/>
    <property type="match status" value="1"/>
</dbReference>
<dbReference type="Pfam" id="PF00856">
    <property type="entry name" value="SET"/>
    <property type="match status" value="1"/>
</dbReference>
<dbReference type="AlphaFoldDB" id="A0AAD7U607"/>
<dbReference type="Proteomes" id="UP001230188">
    <property type="component" value="Unassembled WGS sequence"/>
</dbReference>
<evidence type="ECO:0000256" key="1">
    <source>
        <dbReference type="ARBA" id="ARBA00022603"/>
    </source>
</evidence>
<reference evidence="6" key="1">
    <citation type="submission" date="2023-01" db="EMBL/GenBank/DDBJ databases">
        <title>Metagenome sequencing of chrysophaentin producing Chrysophaeum taylorii.</title>
        <authorList>
            <person name="Davison J."/>
            <person name="Bewley C."/>
        </authorList>
    </citation>
    <scope>NUCLEOTIDE SEQUENCE</scope>
    <source>
        <strain evidence="6">NIES-1699</strain>
    </source>
</reference>
<evidence type="ECO:0000256" key="2">
    <source>
        <dbReference type="ARBA" id="ARBA00022679"/>
    </source>
</evidence>
<dbReference type="PANTHER" id="PTHR13271:SF123">
    <property type="entry name" value="RIBULOSE-1,5-BISPHOSPHATE CARBOXYLASE_OXYGENASE SMALL SUBUNIT N-METHYLTRANSFERASE I-RELATED"/>
    <property type="match status" value="1"/>
</dbReference>